<evidence type="ECO:0000313" key="10">
    <source>
        <dbReference type="Proteomes" id="UP000551501"/>
    </source>
</evidence>
<keyword evidence="6 7" id="KW-0472">Membrane</keyword>
<dbReference type="NCBIfam" id="TIGR03920">
    <property type="entry name" value="T7SS_EccD"/>
    <property type="match status" value="1"/>
</dbReference>
<dbReference type="Pfam" id="PF08817">
    <property type="entry name" value="YukD"/>
    <property type="match status" value="1"/>
</dbReference>
<evidence type="ECO:0000256" key="1">
    <source>
        <dbReference type="ARBA" id="ARBA00004651"/>
    </source>
</evidence>
<dbReference type="Gene3D" id="3.10.20.90">
    <property type="entry name" value="Phosphatidylinositol 3-kinase Catalytic Subunit, Chain A, domain 1"/>
    <property type="match status" value="1"/>
</dbReference>
<feature type="transmembrane region" description="Helical" evidence="7">
    <location>
        <begin position="418"/>
        <end position="438"/>
    </location>
</feature>
<feature type="transmembrane region" description="Helical" evidence="7">
    <location>
        <begin position="389"/>
        <end position="412"/>
    </location>
</feature>
<comment type="similarity">
    <text evidence="2">Belongs to the EccD/Snm4 family.</text>
</comment>
<keyword evidence="3" id="KW-1003">Cell membrane</keyword>
<dbReference type="AlphaFoldDB" id="A0A840F5M6"/>
<feature type="transmembrane region" description="Helical" evidence="7">
    <location>
        <begin position="173"/>
        <end position="191"/>
    </location>
</feature>
<feature type="transmembrane region" description="Helical" evidence="7">
    <location>
        <begin position="141"/>
        <end position="161"/>
    </location>
</feature>
<evidence type="ECO:0000256" key="7">
    <source>
        <dbReference type="SAM" id="Phobius"/>
    </source>
</evidence>
<dbReference type="InterPro" id="IPR024962">
    <property type="entry name" value="YukD-like"/>
</dbReference>
<name>A0A840F5M6_9ACTN</name>
<dbReference type="InterPro" id="IPR006707">
    <property type="entry name" value="T7SS_EccD"/>
</dbReference>
<gene>
    <name evidence="9" type="ORF">BKA16_002102</name>
</gene>
<keyword evidence="4 7" id="KW-0812">Transmembrane</keyword>
<dbReference type="RefSeq" id="WP_183370581.1">
    <property type="nucleotide sequence ID" value="NZ_JACIFP010000001.1"/>
</dbReference>
<organism evidence="9 10">
    <name type="scientific">Gordonia humi</name>
    <dbReference type="NCBI Taxonomy" id="686429"/>
    <lineage>
        <taxon>Bacteria</taxon>
        <taxon>Bacillati</taxon>
        <taxon>Actinomycetota</taxon>
        <taxon>Actinomycetes</taxon>
        <taxon>Mycobacteriales</taxon>
        <taxon>Gordoniaceae</taxon>
        <taxon>Gordonia</taxon>
    </lineage>
</organism>
<protein>
    <submittedName>
        <fullName evidence="9">Type VII secretion integral membrane protein EccD</fullName>
    </submittedName>
</protein>
<feature type="transmembrane region" description="Helical" evidence="7">
    <location>
        <begin position="450"/>
        <end position="470"/>
    </location>
</feature>
<feature type="transmembrane region" description="Helical" evidence="7">
    <location>
        <begin position="197"/>
        <end position="214"/>
    </location>
</feature>
<dbReference type="PIRSF" id="PIRSF017804">
    <property type="entry name" value="Secretion_EccD1"/>
    <property type="match status" value="1"/>
</dbReference>
<dbReference type="InterPro" id="IPR044049">
    <property type="entry name" value="EccD_transm"/>
</dbReference>
<feature type="transmembrane region" description="Helical" evidence="7">
    <location>
        <begin position="336"/>
        <end position="358"/>
    </location>
</feature>
<dbReference type="Pfam" id="PF19053">
    <property type="entry name" value="EccD"/>
    <property type="match status" value="1"/>
</dbReference>
<dbReference type="EMBL" id="JACIFP010000001">
    <property type="protein sequence ID" value="MBB4135550.1"/>
    <property type="molecule type" value="Genomic_DNA"/>
</dbReference>
<reference evidence="9 10" key="1">
    <citation type="submission" date="2020-08" db="EMBL/GenBank/DDBJ databases">
        <title>Sequencing the genomes of 1000 actinobacteria strains.</title>
        <authorList>
            <person name="Klenk H.-P."/>
        </authorList>
    </citation>
    <scope>NUCLEOTIDE SEQUENCE [LARGE SCALE GENOMIC DNA]</scope>
    <source>
        <strain evidence="9 10">DSM 45298</strain>
    </source>
</reference>
<keyword evidence="5 7" id="KW-1133">Transmembrane helix</keyword>
<evidence type="ECO:0000256" key="4">
    <source>
        <dbReference type="ARBA" id="ARBA00022692"/>
    </source>
</evidence>
<dbReference type="GO" id="GO:0005886">
    <property type="term" value="C:plasma membrane"/>
    <property type="evidence" value="ECO:0007669"/>
    <property type="project" value="UniProtKB-SubCell"/>
</dbReference>
<evidence type="ECO:0000256" key="6">
    <source>
        <dbReference type="ARBA" id="ARBA00023136"/>
    </source>
</evidence>
<evidence type="ECO:0000256" key="3">
    <source>
        <dbReference type="ARBA" id="ARBA00022475"/>
    </source>
</evidence>
<sequence length="479" mass="46656">MTVVTGSVRISVVGGRSQVDVAVPADLPLAALLPDVLALLHVDDADRCWTLARIGDGPLATAQTLADADVHDGDLLILTDDPPASPGAAVDDVAAGVAALTRQTRREWTAESARWAAYAAAVTASVVSAAAGVRAACSGSATAAAAFTGAVALTLIVAALAGRRLTVDPRTCAALSICACVFGAAAAVAAAGPSTSARIALAGVAAGTIAVVGCRGTGTAPAAHTAVATAGAATAAIGALAAVWHAPASSIAAVAVAVGVVILALAGRGSIALARLPLPPVPVAAPPTDDPAARRSTVDGVDALGPMPPDPLGALADLALADSEVLARRTAAASSFLTGILGGATVFTVASVTVTAVLGAPDTVVLAYCAVASAALLIRGRVHVDRIQSAVGILGGAAAIAAVVVASMLTGSDASTPVIAMIAAAGLGAAGLGVGTVAAGREFSPLQVRAVEIAQFAVLIALIPLLLWVLDAYRLVREW</sequence>
<evidence type="ECO:0000256" key="2">
    <source>
        <dbReference type="ARBA" id="ARBA00006162"/>
    </source>
</evidence>
<proteinExistence type="inferred from homology"/>
<comment type="caution">
    <text evidence="9">The sequence shown here is derived from an EMBL/GenBank/DDBJ whole genome shotgun (WGS) entry which is preliminary data.</text>
</comment>
<evidence type="ECO:0000259" key="8">
    <source>
        <dbReference type="Pfam" id="PF19053"/>
    </source>
</evidence>
<feature type="transmembrane region" description="Helical" evidence="7">
    <location>
        <begin position="364"/>
        <end position="382"/>
    </location>
</feature>
<keyword evidence="10" id="KW-1185">Reference proteome</keyword>
<accession>A0A840F5M6</accession>
<feature type="transmembrane region" description="Helical" evidence="7">
    <location>
        <begin position="115"/>
        <end position="135"/>
    </location>
</feature>
<feature type="transmembrane region" description="Helical" evidence="7">
    <location>
        <begin position="226"/>
        <end position="244"/>
    </location>
</feature>
<feature type="domain" description="EccD-like transmembrane" evidence="8">
    <location>
        <begin position="114"/>
        <end position="478"/>
    </location>
</feature>
<feature type="transmembrane region" description="Helical" evidence="7">
    <location>
        <begin position="250"/>
        <end position="267"/>
    </location>
</feature>
<evidence type="ECO:0000256" key="5">
    <source>
        <dbReference type="ARBA" id="ARBA00022989"/>
    </source>
</evidence>
<comment type="subcellular location">
    <subcellularLocation>
        <location evidence="1">Cell membrane</location>
        <topology evidence="1">Multi-pass membrane protein</topology>
    </subcellularLocation>
</comment>
<evidence type="ECO:0000313" key="9">
    <source>
        <dbReference type="EMBL" id="MBB4135550.1"/>
    </source>
</evidence>
<dbReference type="Proteomes" id="UP000551501">
    <property type="component" value="Unassembled WGS sequence"/>
</dbReference>